<organism evidence="2 3">
    <name type="scientific">[Torrubiella] hemipterigena</name>
    <dbReference type="NCBI Taxonomy" id="1531966"/>
    <lineage>
        <taxon>Eukaryota</taxon>
        <taxon>Fungi</taxon>
        <taxon>Dikarya</taxon>
        <taxon>Ascomycota</taxon>
        <taxon>Pezizomycotina</taxon>
        <taxon>Sordariomycetes</taxon>
        <taxon>Hypocreomycetidae</taxon>
        <taxon>Hypocreales</taxon>
        <taxon>Clavicipitaceae</taxon>
        <taxon>Clavicipitaceae incertae sedis</taxon>
        <taxon>'Torrubiella' clade</taxon>
    </lineage>
</organism>
<dbReference type="InterPro" id="IPR051044">
    <property type="entry name" value="MAG_DAG_Lipase"/>
</dbReference>
<dbReference type="InterPro" id="IPR029058">
    <property type="entry name" value="AB_hydrolase_fold"/>
</dbReference>
<reference evidence="2 3" key="1">
    <citation type="journal article" date="2015" name="Genome Announc.">
        <title>Draft Genome Sequence and Gene Annotation of the Entomopathogenic Fungus Verticillium hemipterigenum.</title>
        <authorList>
            <person name="Horn F."/>
            <person name="Habel A."/>
            <person name="Scharf D.H."/>
            <person name="Dworschak J."/>
            <person name="Brakhage A.A."/>
            <person name="Guthke R."/>
            <person name="Hertweck C."/>
            <person name="Linde J."/>
        </authorList>
    </citation>
    <scope>NUCLEOTIDE SEQUENCE [LARGE SCALE GENOMIC DNA]</scope>
</reference>
<dbReference type="OrthoDB" id="10249433at2759"/>
<dbReference type="Gene3D" id="3.40.50.1820">
    <property type="entry name" value="alpha/beta hydrolase"/>
    <property type="match status" value="1"/>
</dbReference>
<evidence type="ECO:0000313" key="2">
    <source>
        <dbReference type="EMBL" id="CEJ94598.1"/>
    </source>
</evidence>
<protein>
    <submittedName>
        <fullName evidence="2">Putative Hydrolase-like protein</fullName>
    </submittedName>
</protein>
<dbReference type="HOGENOM" id="CLU_026209_5_1_1"/>
<keyword evidence="3" id="KW-1185">Reference proteome</keyword>
<dbReference type="STRING" id="1531966.A0A0A1TRL0"/>
<feature type="domain" description="Serine aminopeptidase S33" evidence="1">
    <location>
        <begin position="26"/>
        <end position="270"/>
    </location>
</feature>
<dbReference type="InterPro" id="IPR022742">
    <property type="entry name" value="Hydrolase_4"/>
</dbReference>
<dbReference type="Proteomes" id="UP000039046">
    <property type="component" value="Unassembled WGS sequence"/>
</dbReference>
<sequence>MSTVTEGQFKVGNTNLYSKTWTPEGPVKAKLIFVHGFSEHINRYNDWFPKLNEHGIQVFGWDQRGWGRSVNKPAERGLTGPTSQVVSEVAAFINDKLPSDVPVFVMGHSMGGGEVLTLASDPAYEKTINQVRGWILESPFIGFSPDEKPSTAKVFVGRLVGRLLPKQQMKHAVPPEHLSRDQEVVESYRNDPLCHNTGTLEGLASLLDRTAALSNGSRPVHGGVRSLLLTHGNGDMTCSFDEAMKYFNAQTVADKTAKPYEGAYHQLHNDHCKDEFTKDVVDWILERIQAGEPVQLESKL</sequence>
<evidence type="ECO:0000259" key="1">
    <source>
        <dbReference type="Pfam" id="PF12146"/>
    </source>
</evidence>
<dbReference type="GO" id="GO:0016787">
    <property type="term" value="F:hydrolase activity"/>
    <property type="evidence" value="ECO:0007669"/>
    <property type="project" value="UniProtKB-KW"/>
</dbReference>
<dbReference type="SUPFAM" id="SSF53474">
    <property type="entry name" value="alpha/beta-Hydrolases"/>
    <property type="match status" value="1"/>
</dbReference>
<dbReference type="Pfam" id="PF12146">
    <property type="entry name" value="Hydrolase_4"/>
    <property type="match status" value="1"/>
</dbReference>
<dbReference type="PANTHER" id="PTHR11614">
    <property type="entry name" value="PHOSPHOLIPASE-RELATED"/>
    <property type="match status" value="1"/>
</dbReference>
<dbReference type="EMBL" id="CDHN01000007">
    <property type="protein sequence ID" value="CEJ94598.1"/>
    <property type="molecule type" value="Genomic_DNA"/>
</dbReference>
<proteinExistence type="predicted"/>
<gene>
    <name evidence="2" type="ORF">VHEMI10117</name>
</gene>
<keyword evidence="2" id="KW-0378">Hydrolase</keyword>
<evidence type="ECO:0000313" key="3">
    <source>
        <dbReference type="Proteomes" id="UP000039046"/>
    </source>
</evidence>
<name>A0A0A1TRL0_9HYPO</name>
<dbReference type="AlphaFoldDB" id="A0A0A1TRL0"/>
<accession>A0A0A1TRL0</accession>